<dbReference type="Proteomes" id="UP001500936">
    <property type="component" value="Unassembled WGS sequence"/>
</dbReference>
<dbReference type="GO" id="GO:0008168">
    <property type="term" value="F:methyltransferase activity"/>
    <property type="evidence" value="ECO:0007669"/>
    <property type="project" value="UniProtKB-KW"/>
</dbReference>
<dbReference type="Pfam" id="PF05050">
    <property type="entry name" value="Methyltransf_21"/>
    <property type="match status" value="1"/>
</dbReference>
<evidence type="ECO:0000313" key="2">
    <source>
        <dbReference type="EMBL" id="GAA4400252.1"/>
    </source>
</evidence>
<dbReference type="PANTHER" id="PTHR36973:SF4">
    <property type="entry name" value="NODULATION PROTEIN"/>
    <property type="match status" value="1"/>
</dbReference>
<gene>
    <name evidence="2" type="ORF">GCM10023187_13230</name>
</gene>
<dbReference type="InterPro" id="IPR053188">
    <property type="entry name" value="FkbM_Methyltransferase"/>
</dbReference>
<protein>
    <submittedName>
        <fullName evidence="2">FkbM family methyltransferase</fullName>
    </submittedName>
</protein>
<dbReference type="InterPro" id="IPR006342">
    <property type="entry name" value="FkbM_mtfrase"/>
</dbReference>
<dbReference type="Gene3D" id="3.40.50.150">
    <property type="entry name" value="Vaccinia Virus protein VP39"/>
    <property type="match status" value="1"/>
</dbReference>
<proteinExistence type="predicted"/>
<reference evidence="3" key="1">
    <citation type="journal article" date="2019" name="Int. J. Syst. Evol. Microbiol.">
        <title>The Global Catalogue of Microorganisms (GCM) 10K type strain sequencing project: providing services to taxonomists for standard genome sequencing and annotation.</title>
        <authorList>
            <consortium name="The Broad Institute Genomics Platform"/>
            <consortium name="The Broad Institute Genome Sequencing Center for Infectious Disease"/>
            <person name="Wu L."/>
            <person name="Ma J."/>
        </authorList>
    </citation>
    <scope>NUCLEOTIDE SEQUENCE [LARGE SCALE GENOMIC DNA]</scope>
    <source>
        <strain evidence="3">JCM 17925</strain>
    </source>
</reference>
<sequence>MAKLNRLFRKIGIEVKLYRPTNMNWLRQYNIKTVIDIGANVGQFAREISGVLPQAHIHSFEPLDVCHEELKNNTRDLDITIHPYGLGDANYQTAIHLHQHSPSSSLLKMNDLHEEVFPNSKAFECRPVQVKRLDDVLSRDTLEDNILIKADVQGFEDKVISGGRHVFSQAKVLIIETSFEPFYEQQVLFDDLYAMLRDLNFSFRGNLWQESHPHDGRVLHSDSIFIKH</sequence>
<dbReference type="PANTHER" id="PTHR36973">
    <property type="entry name" value="SLL1456 PROTEIN-RELATED"/>
    <property type="match status" value="1"/>
</dbReference>
<comment type="caution">
    <text evidence="2">The sequence shown here is derived from an EMBL/GenBank/DDBJ whole genome shotgun (WGS) entry which is preliminary data.</text>
</comment>
<keyword evidence="2" id="KW-0808">Transferase</keyword>
<dbReference type="EMBL" id="BAABHB010000002">
    <property type="protein sequence ID" value="GAA4400252.1"/>
    <property type="molecule type" value="Genomic_DNA"/>
</dbReference>
<evidence type="ECO:0000313" key="3">
    <source>
        <dbReference type="Proteomes" id="UP001500936"/>
    </source>
</evidence>
<organism evidence="2 3">
    <name type="scientific">Nibrella viscosa</name>
    <dbReference type="NCBI Taxonomy" id="1084524"/>
    <lineage>
        <taxon>Bacteria</taxon>
        <taxon>Pseudomonadati</taxon>
        <taxon>Bacteroidota</taxon>
        <taxon>Cytophagia</taxon>
        <taxon>Cytophagales</taxon>
        <taxon>Spirosomataceae</taxon>
        <taxon>Nibrella</taxon>
    </lineage>
</organism>
<dbReference type="GO" id="GO:0032259">
    <property type="term" value="P:methylation"/>
    <property type="evidence" value="ECO:0007669"/>
    <property type="project" value="UniProtKB-KW"/>
</dbReference>
<evidence type="ECO:0000259" key="1">
    <source>
        <dbReference type="Pfam" id="PF05050"/>
    </source>
</evidence>
<dbReference type="SUPFAM" id="SSF53335">
    <property type="entry name" value="S-adenosyl-L-methionine-dependent methyltransferases"/>
    <property type="match status" value="1"/>
</dbReference>
<keyword evidence="3" id="KW-1185">Reference proteome</keyword>
<accession>A0ABP8K4H4</accession>
<dbReference type="InterPro" id="IPR029063">
    <property type="entry name" value="SAM-dependent_MTases_sf"/>
</dbReference>
<feature type="domain" description="Methyltransferase FkbM" evidence="1">
    <location>
        <begin position="36"/>
        <end position="203"/>
    </location>
</feature>
<keyword evidence="2" id="KW-0489">Methyltransferase</keyword>
<dbReference type="NCBIfam" id="TIGR01444">
    <property type="entry name" value="fkbM_fam"/>
    <property type="match status" value="1"/>
</dbReference>
<name>A0ABP8K4H4_9BACT</name>